<proteinExistence type="inferred from homology"/>
<dbReference type="Gene3D" id="1.10.530.10">
    <property type="match status" value="1"/>
</dbReference>
<keyword evidence="5" id="KW-1185">Reference proteome</keyword>
<dbReference type="PROSITE" id="PS00922">
    <property type="entry name" value="TRANSGLYCOSYLASE"/>
    <property type="match status" value="1"/>
</dbReference>
<dbReference type="RefSeq" id="WP_200345400.1">
    <property type="nucleotide sequence ID" value="NZ_NRSJ01000008.1"/>
</dbReference>
<reference evidence="4" key="1">
    <citation type="submission" date="2017-08" db="EMBL/GenBank/DDBJ databases">
        <authorList>
            <person name="Imhoff J.F."/>
            <person name="Rahn T."/>
            <person name="Kuenzel S."/>
            <person name="Neulinger S.C."/>
        </authorList>
    </citation>
    <scope>NUCLEOTIDE SEQUENCE</scope>
    <source>
        <strain evidence="4">DSM 11080</strain>
    </source>
</reference>
<evidence type="ECO:0000259" key="2">
    <source>
        <dbReference type="Pfam" id="PF01464"/>
    </source>
</evidence>
<dbReference type="GO" id="GO:0016020">
    <property type="term" value="C:membrane"/>
    <property type="evidence" value="ECO:0007669"/>
    <property type="project" value="InterPro"/>
</dbReference>
<dbReference type="InterPro" id="IPR000189">
    <property type="entry name" value="Transglyc_AS"/>
</dbReference>
<feature type="domain" description="Transglycosylase SLT" evidence="2">
    <location>
        <begin position="148"/>
        <end position="247"/>
    </location>
</feature>
<dbReference type="PANTHER" id="PTHR37423:SF2">
    <property type="entry name" value="MEMBRANE-BOUND LYTIC MUREIN TRANSGLYCOSYLASE C"/>
    <property type="match status" value="1"/>
</dbReference>
<sequence>MRHLLVGNGPQGCQGIDGCERLHKFRKLSGGGIIRLIRLRILCSALVLLPFGSAADVFKYVDAQGNVFFSDEPLSSPTLRLEWKRTAARLAAQNRQVSRTLREERAEAQARLEARLQALDGDGAIVGRRPTDAVSGSMWERRLRYESLIQRAADRHGLMPELLHAVIRTESAYKPNALSHAGACGLMQLMPGTAARFRVDDIWDPAENIEGGAAYLRFLLDLFEYDLRLALAGYNAGENAVKRYGNQIPPYPETEDYVRKVLQFLWAEQEHRPS</sequence>
<evidence type="ECO:0000313" key="5">
    <source>
        <dbReference type="Proteomes" id="UP001296776"/>
    </source>
</evidence>
<feature type="domain" description="DUF4124" evidence="3">
    <location>
        <begin position="45"/>
        <end position="94"/>
    </location>
</feature>
<dbReference type="SUPFAM" id="SSF53955">
    <property type="entry name" value="Lysozyme-like"/>
    <property type="match status" value="1"/>
</dbReference>
<evidence type="ECO:0000259" key="3">
    <source>
        <dbReference type="Pfam" id="PF13511"/>
    </source>
</evidence>
<gene>
    <name evidence="4" type="ORF">CKO40_06570</name>
</gene>
<evidence type="ECO:0008006" key="6">
    <source>
        <dbReference type="Google" id="ProtNLM"/>
    </source>
</evidence>
<dbReference type="Proteomes" id="UP001296776">
    <property type="component" value="Unassembled WGS sequence"/>
</dbReference>
<accession>A0AAJ0U2R6</accession>
<protein>
    <recommendedName>
        <fullName evidence="6">Transglycosylase SLT domain-containing protein</fullName>
    </recommendedName>
</protein>
<organism evidence="4 5">
    <name type="scientific">Halochromatium glycolicum</name>
    <dbReference type="NCBI Taxonomy" id="85075"/>
    <lineage>
        <taxon>Bacteria</taxon>
        <taxon>Pseudomonadati</taxon>
        <taxon>Pseudomonadota</taxon>
        <taxon>Gammaproteobacteria</taxon>
        <taxon>Chromatiales</taxon>
        <taxon>Chromatiaceae</taxon>
        <taxon>Halochromatium</taxon>
    </lineage>
</organism>
<dbReference type="InterPro" id="IPR025392">
    <property type="entry name" value="DUF4124"/>
</dbReference>
<comment type="similarity">
    <text evidence="1">Belongs to the transglycosylase Slt family.</text>
</comment>
<evidence type="ECO:0000256" key="1">
    <source>
        <dbReference type="ARBA" id="ARBA00007734"/>
    </source>
</evidence>
<comment type="caution">
    <text evidence="4">The sequence shown here is derived from an EMBL/GenBank/DDBJ whole genome shotgun (WGS) entry which is preliminary data.</text>
</comment>
<dbReference type="InterPro" id="IPR023346">
    <property type="entry name" value="Lysozyme-like_dom_sf"/>
</dbReference>
<dbReference type="Pfam" id="PF01464">
    <property type="entry name" value="SLT"/>
    <property type="match status" value="1"/>
</dbReference>
<dbReference type="AlphaFoldDB" id="A0AAJ0U2R6"/>
<evidence type="ECO:0000313" key="4">
    <source>
        <dbReference type="EMBL" id="MBK1704220.1"/>
    </source>
</evidence>
<dbReference type="CDD" id="cd00254">
    <property type="entry name" value="LT-like"/>
    <property type="match status" value="1"/>
</dbReference>
<dbReference type="PANTHER" id="PTHR37423">
    <property type="entry name" value="SOLUBLE LYTIC MUREIN TRANSGLYCOSYLASE-RELATED"/>
    <property type="match status" value="1"/>
</dbReference>
<reference evidence="4" key="2">
    <citation type="journal article" date="2020" name="Microorganisms">
        <title>Osmotic Adaptation and Compatible Solute Biosynthesis of Phototrophic Bacteria as Revealed from Genome Analyses.</title>
        <authorList>
            <person name="Imhoff J.F."/>
            <person name="Rahn T."/>
            <person name="Kunzel S."/>
            <person name="Keller A."/>
            <person name="Neulinger S.C."/>
        </authorList>
    </citation>
    <scope>NUCLEOTIDE SEQUENCE</scope>
    <source>
        <strain evidence="4">DSM 11080</strain>
    </source>
</reference>
<name>A0AAJ0U2R6_9GAMM</name>
<dbReference type="GO" id="GO:0000270">
    <property type="term" value="P:peptidoglycan metabolic process"/>
    <property type="evidence" value="ECO:0007669"/>
    <property type="project" value="InterPro"/>
</dbReference>
<dbReference type="Pfam" id="PF13511">
    <property type="entry name" value="DUF4124"/>
    <property type="match status" value="1"/>
</dbReference>
<dbReference type="InterPro" id="IPR008258">
    <property type="entry name" value="Transglycosylase_SLT_dom_1"/>
</dbReference>
<dbReference type="EMBL" id="NRSJ01000008">
    <property type="protein sequence ID" value="MBK1704220.1"/>
    <property type="molecule type" value="Genomic_DNA"/>
</dbReference>
<dbReference type="GO" id="GO:0008933">
    <property type="term" value="F:peptidoglycan lytic transglycosylase activity"/>
    <property type="evidence" value="ECO:0007669"/>
    <property type="project" value="InterPro"/>
</dbReference>